<gene>
    <name evidence="3" type="ORF">PGLA2088_LOCUS50338</name>
</gene>
<protein>
    <recommendedName>
        <fullName evidence="5">CS domain-containing protein</fullName>
    </recommendedName>
</protein>
<reference evidence="3" key="1">
    <citation type="submission" date="2021-02" db="EMBL/GenBank/DDBJ databases">
        <authorList>
            <person name="Dougan E. K."/>
            <person name="Rhodes N."/>
            <person name="Thang M."/>
            <person name="Chan C."/>
        </authorList>
    </citation>
    <scope>NUCLEOTIDE SEQUENCE</scope>
</reference>
<organism evidence="3 4">
    <name type="scientific">Polarella glacialis</name>
    <name type="common">Dinoflagellate</name>
    <dbReference type="NCBI Taxonomy" id="89957"/>
    <lineage>
        <taxon>Eukaryota</taxon>
        <taxon>Sar</taxon>
        <taxon>Alveolata</taxon>
        <taxon>Dinophyceae</taxon>
        <taxon>Suessiales</taxon>
        <taxon>Suessiaceae</taxon>
        <taxon>Polarella</taxon>
    </lineage>
</organism>
<evidence type="ECO:0008006" key="5">
    <source>
        <dbReference type="Google" id="ProtNLM"/>
    </source>
</evidence>
<sequence length="568" mass="61781">MSHLKPPFSLHPPDEASTEHGEWRLCVELPGVGPEDFSVDLARDEARVLSSSGSWEALVCQLPVGVPRIDAAAAACRFSQRQQRLTILWPAGSGEVFAASGSREAQQQQQQQEPQQQQQQQQQPPQQPQQQRPPTDVEEAVRPPGAKSNHHNNHQHTTTTTTTNRPLGAKSCPSQPAGAAETRKSVPREPQPQQPQQQQQQNGGSQERPANLEELDARIAALTEECSGIRAKKKVERVSQTSTTADQQDDRLAKTVAAQIAKLHSDGVKGPEGESPSEHLAGVVDMALAMSGRAEAPPERARLLVLVGKALPRSSRLRGGLNELRARVFAQAVEVLEEDPESSRRGAQRQVRGEALSLAGQAHADLGEDALAETKLQEAVAVLSKLGAEDEVGKTLLAAAHKMLAEICSRLRPTEGAAGKHVQAAEGILQKLQEKRSAEEAEAAEVFAVPPTAERLPVWKYAFSDSERHVTFRVTLDEALYKGASGMVASRRHVQAVFDEGSQTAVELRLAAPRASPDVDLACWVLRLAPLYRAVVPQATEVKLRPKYVELRLLKEEAAPWYDNPLKG</sequence>
<dbReference type="Proteomes" id="UP000626109">
    <property type="component" value="Unassembled WGS sequence"/>
</dbReference>
<evidence type="ECO:0000256" key="2">
    <source>
        <dbReference type="SAM" id="MobiDB-lite"/>
    </source>
</evidence>
<feature type="compositionally biased region" description="Low complexity" evidence="2">
    <location>
        <begin position="106"/>
        <end position="134"/>
    </location>
</feature>
<feature type="compositionally biased region" description="Low complexity" evidence="2">
    <location>
        <begin position="155"/>
        <end position="164"/>
    </location>
</feature>
<dbReference type="EMBL" id="CAJNNW010037359">
    <property type="protein sequence ID" value="CAE8741179.1"/>
    <property type="molecule type" value="Genomic_DNA"/>
</dbReference>
<accession>A0A813LXM1</accession>
<evidence type="ECO:0000313" key="4">
    <source>
        <dbReference type="Proteomes" id="UP000626109"/>
    </source>
</evidence>
<evidence type="ECO:0000313" key="3">
    <source>
        <dbReference type="EMBL" id="CAE8741179.1"/>
    </source>
</evidence>
<comment type="caution">
    <text evidence="3">The sequence shown here is derived from an EMBL/GenBank/DDBJ whole genome shotgun (WGS) entry which is preliminary data.</text>
</comment>
<feature type="coiled-coil region" evidence="1">
    <location>
        <begin position="422"/>
        <end position="449"/>
    </location>
</feature>
<evidence type="ECO:0000256" key="1">
    <source>
        <dbReference type="SAM" id="Coils"/>
    </source>
</evidence>
<dbReference type="AlphaFoldDB" id="A0A813LXM1"/>
<keyword evidence="1" id="KW-0175">Coiled coil</keyword>
<feature type="region of interest" description="Disordered" evidence="2">
    <location>
        <begin position="98"/>
        <end position="208"/>
    </location>
</feature>
<name>A0A813LXM1_POLGL</name>
<proteinExistence type="predicted"/>